<accession>A0A849VD67</accession>
<dbReference type="PROSITE" id="PS50110">
    <property type="entry name" value="RESPONSE_REGULATORY"/>
    <property type="match status" value="1"/>
</dbReference>
<keyword evidence="17" id="KW-1185">Reference proteome</keyword>
<dbReference type="RefSeq" id="WP_171625565.1">
    <property type="nucleotide sequence ID" value="NZ_JABBPG010000002.1"/>
</dbReference>
<evidence type="ECO:0000256" key="8">
    <source>
        <dbReference type="ARBA" id="ARBA00059827"/>
    </source>
</evidence>
<dbReference type="InterPro" id="IPR035965">
    <property type="entry name" value="PAS-like_dom_sf"/>
</dbReference>
<dbReference type="FunFam" id="3.30.450.20:FF:000060">
    <property type="entry name" value="Sensor protein FixL"/>
    <property type="match status" value="2"/>
</dbReference>
<dbReference type="PANTHER" id="PTHR43047">
    <property type="entry name" value="TWO-COMPONENT HISTIDINE PROTEIN KINASE"/>
    <property type="match status" value="1"/>
</dbReference>
<feature type="domain" description="Response regulatory" evidence="13">
    <location>
        <begin position="774"/>
        <end position="891"/>
    </location>
</feature>
<dbReference type="EMBL" id="JABBPG010000002">
    <property type="protein sequence ID" value="NOU50503.1"/>
    <property type="molecule type" value="Genomic_DNA"/>
</dbReference>
<keyword evidence="4" id="KW-0808">Transferase</keyword>
<dbReference type="SUPFAM" id="SSF55874">
    <property type="entry name" value="ATPase domain of HSP90 chaperone/DNA topoisomerase II/histidine kinase"/>
    <property type="match status" value="1"/>
</dbReference>
<dbReference type="GO" id="GO:0005524">
    <property type="term" value="F:ATP binding"/>
    <property type="evidence" value="ECO:0007669"/>
    <property type="project" value="UniProtKB-KW"/>
</dbReference>
<name>A0A849VD67_9GAMM</name>
<dbReference type="InterPro" id="IPR003594">
    <property type="entry name" value="HATPase_dom"/>
</dbReference>
<gene>
    <name evidence="16" type="ORF">HG263_08110</name>
</gene>
<feature type="transmembrane region" description="Helical" evidence="11">
    <location>
        <begin position="140"/>
        <end position="157"/>
    </location>
</feature>
<comment type="function">
    <text evidence="8">Putative oxygen sensor; modulates the activity of FixJ, a transcriptional activator of nitrogen fixation fixK gene. FixL probably acts as a kinase that phosphorylates FixJ.</text>
</comment>
<evidence type="ECO:0000256" key="3">
    <source>
        <dbReference type="ARBA" id="ARBA00022553"/>
    </source>
</evidence>
<reference evidence="16 17" key="1">
    <citation type="submission" date="2020-04" db="EMBL/GenBank/DDBJ databases">
        <title>Pseudoalteromonas caenipelagi sp. nov., isolated from a tidal flat.</title>
        <authorList>
            <person name="Park S."/>
            <person name="Yoon J.-H."/>
        </authorList>
    </citation>
    <scope>NUCLEOTIDE SEQUENCE [LARGE SCALE GENOMIC DNA]</scope>
    <source>
        <strain evidence="16 17">JBTF-M23</strain>
    </source>
</reference>
<evidence type="ECO:0000256" key="1">
    <source>
        <dbReference type="ARBA" id="ARBA00000085"/>
    </source>
</evidence>
<feature type="domain" description="PAS" evidence="14">
    <location>
        <begin position="258"/>
        <end position="328"/>
    </location>
</feature>
<dbReference type="SUPFAM" id="SSF47384">
    <property type="entry name" value="Homodimeric domain of signal transducing histidine kinase"/>
    <property type="match status" value="1"/>
</dbReference>
<dbReference type="NCBIfam" id="TIGR00229">
    <property type="entry name" value="sensory_box"/>
    <property type="match status" value="2"/>
</dbReference>
<keyword evidence="11" id="KW-0472">Membrane</keyword>
<feature type="domain" description="PAS" evidence="14">
    <location>
        <begin position="386"/>
        <end position="456"/>
    </location>
</feature>
<dbReference type="GO" id="GO:0000155">
    <property type="term" value="F:phosphorelay sensor kinase activity"/>
    <property type="evidence" value="ECO:0007669"/>
    <property type="project" value="InterPro"/>
</dbReference>
<evidence type="ECO:0000256" key="2">
    <source>
        <dbReference type="ARBA" id="ARBA00012438"/>
    </source>
</evidence>
<dbReference type="Gene3D" id="3.30.450.20">
    <property type="entry name" value="PAS domain"/>
    <property type="match status" value="2"/>
</dbReference>
<dbReference type="GO" id="GO:0005886">
    <property type="term" value="C:plasma membrane"/>
    <property type="evidence" value="ECO:0007669"/>
    <property type="project" value="TreeGrafter"/>
</dbReference>
<dbReference type="AlphaFoldDB" id="A0A849VD67"/>
<dbReference type="InterPro" id="IPR036890">
    <property type="entry name" value="HATPase_C_sf"/>
</dbReference>
<evidence type="ECO:0000256" key="5">
    <source>
        <dbReference type="ARBA" id="ARBA00022741"/>
    </source>
</evidence>
<dbReference type="SMART" id="SM00388">
    <property type="entry name" value="HisKA"/>
    <property type="match status" value="1"/>
</dbReference>
<dbReference type="SMART" id="SM00448">
    <property type="entry name" value="REC"/>
    <property type="match status" value="1"/>
</dbReference>
<keyword evidence="3 10" id="KW-0597">Phosphoprotein</keyword>
<evidence type="ECO:0000256" key="4">
    <source>
        <dbReference type="ARBA" id="ARBA00022679"/>
    </source>
</evidence>
<dbReference type="InterPro" id="IPR036097">
    <property type="entry name" value="HisK_dim/P_sf"/>
</dbReference>
<keyword evidence="6" id="KW-0418">Kinase</keyword>
<feature type="transmembrane region" description="Helical" evidence="11">
    <location>
        <begin position="172"/>
        <end position="193"/>
    </location>
</feature>
<dbReference type="Pfam" id="PF00072">
    <property type="entry name" value="Response_reg"/>
    <property type="match status" value="1"/>
</dbReference>
<dbReference type="EC" id="2.7.13.3" evidence="2"/>
<dbReference type="FunFam" id="3.30.565.10:FF:000006">
    <property type="entry name" value="Sensor histidine kinase WalK"/>
    <property type="match status" value="1"/>
</dbReference>
<feature type="domain" description="Histidine kinase" evidence="12">
    <location>
        <begin position="549"/>
        <end position="763"/>
    </location>
</feature>
<dbReference type="Gene3D" id="1.10.287.130">
    <property type="match status" value="1"/>
</dbReference>
<comment type="caution">
    <text evidence="16">The sequence shown here is derived from an EMBL/GenBank/DDBJ whole genome shotgun (WGS) entry which is preliminary data.</text>
</comment>
<evidence type="ECO:0000256" key="11">
    <source>
        <dbReference type="SAM" id="Phobius"/>
    </source>
</evidence>
<dbReference type="SUPFAM" id="SSF55785">
    <property type="entry name" value="PYP-like sensor domain (PAS domain)"/>
    <property type="match status" value="2"/>
</dbReference>
<dbReference type="Gene3D" id="3.40.50.2300">
    <property type="match status" value="1"/>
</dbReference>
<evidence type="ECO:0000313" key="17">
    <source>
        <dbReference type="Proteomes" id="UP000586305"/>
    </source>
</evidence>
<keyword evidence="7" id="KW-0067">ATP-binding</keyword>
<evidence type="ECO:0000256" key="10">
    <source>
        <dbReference type="PROSITE-ProRule" id="PRU00169"/>
    </source>
</evidence>
<comment type="catalytic activity">
    <reaction evidence="1">
        <text>ATP + protein L-histidine = ADP + protein N-phospho-L-histidine.</text>
        <dbReference type="EC" id="2.7.13.3"/>
    </reaction>
</comment>
<evidence type="ECO:0000256" key="9">
    <source>
        <dbReference type="ARBA" id="ARBA00070616"/>
    </source>
</evidence>
<dbReference type="SMART" id="SM00387">
    <property type="entry name" value="HATPase_c"/>
    <property type="match status" value="1"/>
</dbReference>
<dbReference type="InterPro" id="IPR000014">
    <property type="entry name" value="PAS"/>
</dbReference>
<evidence type="ECO:0000259" key="12">
    <source>
        <dbReference type="PROSITE" id="PS50109"/>
    </source>
</evidence>
<dbReference type="PRINTS" id="PR00344">
    <property type="entry name" value="BCTRLSENSOR"/>
</dbReference>
<evidence type="ECO:0000313" key="16">
    <source>
        <dbReference type="EMBL" id="NOU50503.1"/>
    </source>
</evidence>
<dbReference type="PROSITE" id="PS50113">
    <property type="entry name" value="PAC"/>
    <property type="match status" value="1"/>
</dbReference>
<sequence length="897" mass="99955">MKWLEAIPYPYVIAFLTTALLSSLFIVVQDAPDTQILSNNQTPKNEQIHLLTQELIQFNQLVDTTKNDPKQIFAIWKAGRANLDHNNLSEYFIYQNTLTIAASDNQKDIGNTLPNTLEDTHFLSSVEHNSPYIHQDKHHLFGAISLCVSAADCYYYLQIRNLPSEVITHSNFIYIGNWLLIGLALILLNIAYLKFRMRTLKSALATHFEQPPGFSLISTRDDITLITQSIVNKSAASDATQSDDSEHMDNLSAQLQSQFSRLSAIINTVVDGIITIDSEGTVETFNPAAERMFGYKADQVIGQNVKMLMPAPYQQEHDSYIDNYLTTGEAKVIGSGREVLGQKADGALFPMALSISEMSVDGQRMFTGIVRDISEIAEHKSQLSDHVARIKAIIETVIDGIITINEKGIIDSFNPAAEKIFGYNEQEVIGKNIKMLMPAPYQQEHDQYLVNYMTSGIKKVIGSGREVLGQRKDGSVFSMSLAVSEMLVGDTKMFTGIVRDITEQKKYETALTQYRIDLEKQVQQRTNELESATKLAQAASIAKSKFLSRMSHELRTPLNAIIGFTQLLEEEDLSESQIDSLKEISTAGKDLTLMVNEILQVASVQTGALSLNIEEVLLNESLKESINQLLPAANQKHISISFDETAQYYVKGDYSKLKQVITNLIDNAIRYSDENTQITITLTQDHDSVCTHIKDTGSGLSSEKLANMFEPFERGADEYSGQQGIGIGLTIAKEFIEAMDGKIDVQSADGQGTTVTFILPLARIEDTRQSNQLTVLYIEDNVTNRKLMKRLISRFDNIIYHEAIDGVSGIEAAKKLKPNLILLDINLPDISGYEVFSMLKKCQSTQNIAVVGVSANAMSTDQDKARNLGFSDYLTKPIELDVLTNLFECIFKQQSDN</sequence>
<dbReference type="PROSITE" id="PS50109">
    <property type="entry name" value="HIS_KIN"/>
    <property type="match status" value="1"/>
</dbReference>
<feature type="domain" description="PAC" evidence="15">
    <location>
        <begin position="463"/>
        <end position="513"/>
    </location>
</feature>
<proteinExistence type="predicted"/>
<evidence type="ECO:0000259" key="13">
    <source>
        <dbReference type="PROSITE" id="PS50110"/>
    </source>
</evidence>
<dbReference type="Pfam" id="PF00989">
    <property type="entry name" value="PAS"/>
    <property type="match status" value="2"/>
</dbReference>
<keyword evidence="11" id="KW-1133">Transmembrane helix</keyword>
<feature type="modified residue" description="4-aspartylphosphate" evidence="10">
    <location>
        <position position="824"/>
    </location>
</feature>
<organism evidence="16 17">
    <name type="scientific">Pseudoalteromonas caenipelagi</name>
    <dbReference type="NCBI Taxonomy" id="2726988"/>
    <lineage>
        <taxon>Bacteria</taxon>
        <taxon>Pseudomonadati</taxon>
        <taxon>Pseudomonadota</taxon>
        <taxon>Gammaproteobacteria</taxon>
        <taxon>Alteromonadales</taxon>
        <taxon>Pseudoalteromonadaceae</taxon>
        <taxon>Pseudoalteromonas</taxon>
    </lineage>
</organism>
<dbReference type="Pfam" id="PF02518">
    <property type="entry name" value="HATPase_c"/>
    <property type="match status" value="1"/>
</dbReference>
<evidence type="ECO:0000259" key="14">
    <source>
        <dbReference type="PROSITE" id="PS50112"/>
    </source>
</evidence>
<evidence type="ECO:0000256" key="7">
    <source>
        <dbReference type="ARBA" id="ARBA00022840"/>
    </source>
</evidence>
<dbReference type="InterPro" id="IPR001789">
    <property type="entry name" value="Sig_transdc_resp-reg_receiver"/>
</dbReference>
<dbReference type="SUPFAM" id="SSF52172">
    <property type="entry name" value="CheY-like"/>
    <property type="match status" value="1"/>
</dbReference>
<evidence type="ECO:0000256" key="6">
    <source>
        <dbReference type="ARBA" id="ARBA00022777"/>
    </source>
</evidence>
<dbReference type="InterPro" id="IPR013767">
    <property type="entry name" value="PAS_fold"/>
</dbReference>
<evidence type="ECO:0000259" key="15">
    <source>
        <dbReference type="PROSITE" id="PS50113"/>
    </source>
</evidence>
<dbReference type="PROSITE" id="PS50112">
    <property type="entry name" value="PAS"/>
    <property type="match status" value="2"/>
</dbReference>
<dbReference type="InterPro" id="IPR003661">
    <property type="entry name" value="HisK_dim/P_dom"/>
</dbReference>
<protein>
    <recommendedName>
        <fullName evidence="9">Sensor protein FixL</fullName>
        <ecNumber evidence="2">2.7.13.3</ecNumber>
    </recommendedName>
</protein>
<dbReference type="Proteomes" id="UP000586305">
    <property type="component" value="Unassembled WGS sequence"/>
</dbReference>
<dbReference type="InterPro" id="IPR004358">
    <property type="entry name" value="Sig_transdc_His_kin-like_C"/>
</dbReference>
<dbReference type="CDD" id="cd00130">
    <property type="entry name" value="PAS"/>
    <property type="match status" value="2"/>
</dbReference>
<feature type="transmembrane region" description="Helical" evidence="11">
    <location>
        <begin position="6"/>
        <end position="28"/>
    </location>
</feature>
<dbReference type="GO" id="GO:0009927">
    <property type="term" value="F:histidine phosphotransfer kinase activity"/>
    <property type="evidence" value="ECO:0007669"/>
    <property type="project" value="TreeGrafter"/>
</dbReference>
<keyword evidence="5" id="KW-0547">Nucleotide-binding</keyword>
<dbReference type="Gene3D" id="3.30.565.10">
    <property type="entry name" value="Histidine kinase-like ATPase, C-terminal domain"/>
    <property type="match status" value="1"/>
</dbReference>
<dbReference type="PANTHER" id="PTHR43047:SF72">
    <property type="entry name" value="OSMOSENSING HISTIDINE PROTEIN KINASE SLN1"/>
    <property type="match status" value="1"/>
</dbReference>
<keyword evidence="11" id="KW-0812">Transmembrane</keyword>
<dbReference type="CDD" id="cd00075">
    <property type="entry name" value="HATPase"/>
    <property type="match status" value="1"/>
</dbReference>
<dbReference type="InterPro" id="IPR011006">
    <property type="entry name" value="CheY-like_superfamily"/>
</dbReference>
<dbReference type="GO" id="GO:0006355">
    <property type="term" value="P:regulation of DNA-templated transcription"/>
    <property type="evidence" value="ECO:0007669"/>
    <property type="project" value="InterPro"/>
</dbReference>
<dbReference type="InterPro" id="IPR005467">
    <property type="entry name" value="His_kinase_dom"/>
</dbReference>
<dbReference type="Pfam" id="PF00512">
    <property type="entry name" value="HisKA"/>
    <property type="match status" value="1"/>
</dbReference>
<dbReference type="SMART" id="SM00091">
    <property type="entry name" value="PAS"/>
    <property type="match status" value="2"/>
</dbReference>
<dbReference type="CDD" id="cd00082">
    <property type="entry name" value="HisKA"/>
    <property type="match status" value="1"/>
</dbReference>
<dbReference type="InterPro" id="IPR000700">
    <property type="entry name" value="PAS-assoc_C"/>
</dbReference>